<keyword evidence="2" id="KW-1185">Reference proteome</keyword>
<sequence length="142" mass="16135">MSDSPAELRDLLLLTTRTLRRRWHDILQPWEMSPHEHRALDVIGRADEPIRLGVVARDLHIAPRSATEVVDRLEARGLTERLPDPADRRAVCVRLTDEGRRLRTELASARDAAADAVFTRLDAGERAELSRLLHKLVDDLPD</sequence>
<dbReference type="Proteomes" id="UP001156484">
    <property type="component" value="Chromosome"/>
</dbReference>
<dbReference type="EMBL" id="CP107551">
    <property type="protein sequence ID" value="UYP19559.1"/>
    <property type="molecule type" value="Genomic_DNA"/>
</dbReference>
<name>A0ACD4DHK5_9NOCA</name>
<reference evidence="1" key="1">
    <citation type="submission" date="2022-10" db="EMBL/GenBank/DDBJ databases">
        <title>Rhodococcus ferula Z13 complete genome.</title>
        <authorList>
            <person name="Long X."/>
            <person name="Zang M."/>
        </authorList>
    </citation>
    <scope>NUCLEOTIDE SEQUENCE</scope>
    <source>
        <strain evidence="1">Z13</strain>
    </source>
</reference>
<proteinExistence type="predicted"/>
<organism evidence="1 2">
    <name type="scientific">Rhodococcus sacchari</name>
    <dbReference type="NCBI Taxonomy" id="2962047"/>
    <lineage>
        <taxon>Bacteria</taxon>
        <taxon>Bacillati</taxon>
        <taxon>Actinomycetota</taxon>
        <taxon>Actinomycetes</taxon>
        <taxon>Mycobacteriales</taxon>
        <taxon>Nocardiaceae</taxon>
        <taxon>Rhodococcus</taxon>
    </lineage>
</organism>
<gene>
    <name evidence="1" type="ORF">OED52_03035</name>
</gene>
<protein>
    <submittedName>
        <fullName evidence="1">MarR family transcriptional regulator</fullName>
    </submittedName>
</protein>
<accession>A0ACD4DHK5</accession>
<evidence type="ECO:0000313" key="1">
    <source>
        <dbReference type="EMBL" id="UYP19559.1"/>
    </source>
</evidence>
<evidence type="ECO:0000313" key="2">
    <source>
        <dbReference type="Proteomes" id="UP001156484"/>
    </source>
</evidence>